<evidence type="ECO:0000256" key="7">
    <source>
        <dbReference type="SAM" id="Phobius"/>
    </source>
</evidence>
<evidence type="ECO:0008006" key="9">
    <source>
        <dbReference type="Google" id="ProtNLM"/>
    </source>
</evidence>
<gene>
    <name evidence="8" type="ORF">LCGC14_1031510</name>
</gene>
<protein>
    <recommendedName>
        <fullName evidence="9">Polysulfide reductase</fullName>
    </recommendedName>
</protein>
<reference evidence="8" key="1">
    <citation type="journal article" date="2015" name="Nature">
        <title>Complex archaea that bridge the gap between prokaryotes and eukaryotes.</title>
        <authorList>
            <person name="Spang A."/>
            <person name="Saw J.H."/>
            <person name="Jorgensen S.L."/>
            <person name="Zaremba-Niedzwiedzka K."/>
            <person name="Martijn J."/>
            <person name="Lind A.E."/>
            <person name="van Eijk R."/>
            <person name="Schleper C."/>
            <person name="Guy L."/>
            <person name="Ettema T.J."/>
        </authorList>
    </citation>
    <scope>NUCLEOTIDE SEQUENCE</scope>
</reference>
<comment type="similarity">
    <text evidence="2">Belongs to the NrfD family.</text>
</comment>
<feature type="transmembrane region" description="Helical" evidence="7">
    <location>
        <begin position="159"/>
        <end position="181"/>
    </location>
</feature>
<evidence type="ECO:0000256" key="3">
    <source>
        <dbReference type="ARBA" id="ARBA00022475"/>
    </source>
</evidence>
<feature type="transmembrane region" description="Helical" evidence="7">
    <location>
        <begin position="91"/>
        <end position="112"/>
    </location>
</feature>
<keyword evidence="3" id="KW-1003">Cell membrane</keyword>
<feature type="transmembrane region" description="Helical" evidence="7">
    <location>
        <begin position="254"/>
        <end position="275"/>
    </location>
</feature>
<name>A0A0F9MUF3_9ZZZZ</name>
<dbReference type="Gene3D" id="1.20.1630.10">
    <property type="entry name" value="Formate dehydrogenase/DMSO reductase domain"/>
    <property type="match status" value="1"/>
</dbReference>
<keyword evidence="6 7" id="KW-0472">Membrane</keyword>
<dbReference type="GO" id="GO:0005886">
    <property type="term" value="C:plasma membrane"/>
    <property type="evidence" value="ECO:0007669"/>
    <property type="project" value="UniProtKB-SubCell"/>
</dbReference>
<dbReference type="AlphaFoldDB" id="A0A0F9MUF3"/>
<evidence type="ECO:0000256" key="1">
    <source>
        <dbReference type="ARBA" id="ARBA00004651"/>
    </source>
</evidence>
<evidence type="ECO:0000256" key="5">
    <source>
        <dbReference type="ARBA" id="ARBA00022989"/>
    </source>
</evidence>
<dbReference type="PANTHER" id="PTHR34856:SF2">
    <property type="entry name" value="PROTEIN NRFD"/>
    <property type="match status" value="1"/>
</dbReference>
<feature type="transmembrane region" description="Helical" evidence="7">
    <location>
        <begin position="19"/>
        <end position="41"/>
    </location>
</feature>
<evidence type="ECO:0000313" key="8">
    <source>
        <dbReference type="EMBL" id="KKN10945.1"/>
    </source>
</evidence>
<feature type="transmembrane region" description="Helical" evidence="7">
    <location>
        <begin position="287"/>
        <end position="307"/>
    </location>
</feature>
<sequence>MIGVITYNTPHLIYWDWRIAADLFLGGIGVGAYLIAVINSLVYRDRYARVSKVGAILAPLFVIAGLGFLLLELGHPLRMWRTITGFNISSPLSWGGLFQTLMIIIGIMYAYLWTKPNAVKLRNMVGVIGIPIALVVGGYHGWLLTIIKARPLWNTGPSTITALLSFVITGMAAILLILCLLPKARRAGVGAAGDGGSQESGSATWMIRDFRHLLVGAMIVQGLTFFIWWISLYYGSADAHAALLVANAALGPLFWSVGIGAGLVIPIGLQLMAVVRDRGRPERAHTPLTILTTVLILVGAFVFRYAVVVAGQLC</sequence>
<keyword evidence="4 7" id="KW-0812">Transmembrane</keyword>
<organism evidence="8">
    <name type="scientific">marine sediment metagenome</name>
    <dbReference type="NCBI Taxonomy" id="412755"/>
    <lineage>
        <taxon>unclassified sequences</taxon>
        <taxon>metagenomes</taxon>
        <taxon>ecological metagenomes</taxon>
    </lineage>
</organism>
<comment type="caution">
    <text evidence="8">The sequence shown here is derived from an EMBL/GenBank/DDBJ whole genome shotgun (WGS) entry which is preliminary data.</text>
</comment>
<feature type="transmembrane region" description="Helical" evidence="7">
    <location>
        <begin position="53"/>
        <end position="71"/>
    </location>
</feature>
<feature type="transmembrane region" description="Helical" evidence="7">
    <location>
        <begin position="124"/>
        <end position="147"/>
    </location>
</feature>
<feature type="transmembrane region" description="Helical" evidence="7">
    <location>
        <begin position="213"/>
        <end position="234"/>
    </location>
</feature>
<proteinExistence type="inferred from homology"/>
<comment type="subcellular location">
    <subcellularLocation>
        <location evidence="1">Cell membrane</location>
        <topology evidence="1">Multi-pass membrane protein</topology>
    </subcellularLocation>
</comment>
<dbReference type="PANTHER" id="PTHR34856">
    <property type="entry name" value="PROTEIN NRFD"/>
    <property type="match status" value="1"/>
</dbReference>
<evidence type="ECO:0000256" key="4">
    <source>
        <dbReference type="ARBA" id="ARBA00022692"/>
    </source>
</evidence>
<evidence type="ECO:0000256" key="6">
    <source>
        <dbReference type="ARBA" id="ARBA00023136"/>
    </source>
</evidence>
<dbReference type="EMBL" id="LAZR01004190">
    <property type="protein sequence ID" value="KKN10945.1"/>
    <property type="molecule type" value="Genomic_DNA"/>
</dbReference>
<evidence type="ECO:0000256" key="2">
    <source>
        <dbReference type="ARBA" id="ARBA00008929"/>
    </source>
</evidence>
<accession>A0A0F9MUF3</accession>
<dbReference type="InterPro" id="IPR052049">
    <property type="entry name" value="Electron_transfer_protein"/>
</dbReference>
<dbReference type="Pfam" id="PF03916">
    <property type="entry name" value="NrfD"/>
    <property type="match status" value="1"/>
</dbReference>
<dbReference type="InterPro" id="IPR005614">
    <property type="entry name" value="NrfD-like"/>
</dbReference>
<keyword evidence="5 7" id="KW-1133">Transmembrane helix</keyword>